<dbReference type="AlphaFoldDB" id="A0A1M4S7D4"/>
<evidence type="ECO:0000313" key="2">
    <source>
        <dbReference type="Proteomes" id="UP000184404"/>
    </source>
</evidence>
<accession>A0A1M4S7D4</accession>
<evidence type="ECO:0000313" key="1">
    <source>
        <dbReference type="EMBL" id="SHE28124.1"/>
    </source>
</evidence>
<protein>
    <submittedName>
        <fullName evidence="1">Uncharacterized protein</fullName>
    </submittedName>
</protein>
<dbReference type="RefSeq" id="WP_144340484.1">
    <property type="nucleotide sequence ID" value="NZ_FQUG01000002.1"/>
</dbReference>
<dbReference type="EMBL" id="FQUG01000002">
    <property type="protein sequence ID" value="SHE28124.1"/>
    <property type="molecule type" value="Genomic_DNA"/>
</dbReference>
<dbReference type="STRING" id="1123243.SAMN02745190_00004"/>
<dbReference type="OrthoDB" id="9803567at2"/>
<gene>
    <name evidence="1" type="ORF">SAMN02745190_00004</name>
</gene>
<organism evidence="1 2">
    <name type="scientific">Schwartzia succinivorans DSM 10502</name>
    <dbReference type="NCBI Taxonomy" id="1123243"/>
    <lineage>
        <taxon>Bacteria</taxon>
        <taxon>Bacillati</taxon>
        <taxon>Bacillota</taxon>
        <taxon>Negativicutes</taxon>
        <taxon>Selenomonadales</taxon>
        <taxon>Selenomonadaceae</taxon>
        <taxon>Schwartzia</taxon>
    </lineage>
</organism>
<proteinExistence type="predicted"/>
<sequence length="118" mass="14016">MMKNGDLEIFLDTGWYMESTLYYDGRVYWCEGYTDFDTRISTFFVNSWKAECQDGKLYRTYQDKIGEPQGYNEDLEIHGTDMEMLKKQFLEAPIFAGKSFWQVEKDLIWVDEGEPLIT</sequence>
<dbReference type="Proteomes" id="UP000184404">
    <property type="component" value="Unassembled WGS sequence"/>
</dbReference>
<name>A0A1M4S7D4_9FIRM</name>
<keyword evidence="2" id="KW-1185">Reference proteome</keyword>
<reference evidence="1 2" key="1">
    <citation type="submission" date="2016-11" db="EMBL/GenBank/DDBJ databases">
        <authorList>
            <person name="Jaros S."/>
            <person name="Januszkiewicz K."/>
            <person name="Wedrychowicz H."/>
        </authorList>
    </citation>
    <scope>NUCLEOTIDE SEQUENCE [LARGE SCALE GENOMIC DNA]</scope>
    <source>
        <strain evidence="1 2">DSM 10502</strain>
    </source>
</reference>